<dbReference type="SUPFAM" id="SSF51445">
    <property type="entry name" value="(Trans)glycosidases"/>
    <property type="match status" value="1"/>
</dbReference>
<name>A0A3D9S7F2_9BACL</name>
<proteinExistence type="predicted"/>
<reference evidence="4 5" key="1">
    <citation type="submission" date="2018-08" db="EMBL/GenBank/DDBJ databases">
        <title>Genomic Encyclopedia of Type Strains, Phase III (KMG-III): the genomes of soil and plant-associated and newly described type strains.</title>
        <authorList>
            <person name="Whitman W."/>
        </authorList>
    </citation>
    <scope>NUCLEOTIDE SEQUENCE [LARGE SCALE GENOMIC DNA]</scope>
    <source>
        <strain evidence="4 5">CGMCC 1.10966</strain>
    </source>
</reference>
<accession>A0A3D9S7F2</accession>
<feature type="compositionally biased region" description="Low complexity" evidence="1">
    <location>
        <begin position="85"/>
        <end position="126"/>
    </location>
</feature>
<feature type="compositionally biased region" description="Polar residues" evidence="1">
    <location>
        <begin position="62"/>
        <end position="84"/>
    </location>
</feature>
<evidence type="ECO:0000313" key="5">
    <source>
        <dbReference type="Proteomes" id="UP000256304"/>
    </source>
</evidence>
<keyword evidence="2" id="KW-0732">Signal</keyword>
<feature type="region of interest" description="Disordered" evidence="1">
    <location>
        <begin position="334"/>
        <end position="355"/>
    </location>
</feature>
<dbReference type="InterPro" id="IPR025275">
    <property type="entry name" value="DUF4015"/>
</dbReference>
<dbReference type="PROSITE" id="PS51257">
    <property type="entry name" value="PROKAR_LIPOPROTEIN"/>
    <property type="match status" value="1"/>
</dbReference>
<feature type="domain" description="DUF4015" evidence="3">
    <location>
        <begin position="141"/>
        <end position="532"/>
    </location>
</feature>
<dbReference type="OrthoDB" id="9774125at2"/>
<dbReference type="GO" id="GO:0016787">
    <property type="term" value="F:hydrolase activity"/>
    <property type="evidence" value="ECO:0007669"/>
    <property type="project" value="UniProtKB-KW"/>
</dbReference>
<keyword evidence="4" id="KW-0378">Hydrolase</keyword>
<dbReference type="RefSeq" id="WP_116188588.1">
    <property type="nucleotide sequence ID" value="NZ_QTTN01000007.1"/>
</dbReference>
<evidence type="ECO:0000259" key="3">
    <source>
        <dbReference type="Pfam" id="PF13200"/>
    </source>
</evidence>
<dbReference type="AlphaFoldDB" id="A0A3D9S7F2"/>
<protein>
    <submittedName>
        <fullName evidence="4">Putative glycosyl hydrolase protein</fullName>
    </submittedName>
</protein>
<dbReference type="Gene3D" id="3.20.20.80">
    <property type="entry name" value="Glycosidases"/>
    <property type="match status" value="1"/>
</dbReference>
<feature type="signal peptide" evidence="2">
    <location>
        <begin position="1"/>
        <end position="24"/>
    </location>
</feature>
<dbReference type="Proteomes" id="UP000256304">
    <property type="component" value="Unassembled WGS sequence"/>
</dbReference>
<dbReference type="Pfam" id="PF13200">
    <property type="entry name" value="DUF4015"/>
    <property type="match status" value="1"/>
</dbReference>
<feature type="compositionally biased region" description="Polar residues" evidence="1">
    <location>
        <begin position="334"/>
        <end position="346"/>
    </location>
</feature>
<evidence type="ECO:0000256" key="1">
    <source>
        <dbReference type="SAM" id="MobiDB-lite"/>
    </source>
</evidence>
<feature type="compositionally biased region" description="Low complexity" evidence="1">
    <location>
        <begin position="24"/>
        <end position="39"/>
    </location>
</feature>
<comment type="caution">
    <text evidence="4">The sequence shown here is derived from an EMBL/GenBank/DDBJ whole genome shotgun (WGS) entry which is preliminary data.</text>
</comment>
<feature type="chain" id="PRO_5038632651" evidence="2">
    <location>
        <begin position="25"/>
        <end position="540"/>
    </location>
</feature>
<sequence length="540" mass="59555">MKKHFSAWLLVALLLMLTACSNNSASTSNANKAPSNSTSQTDNAGTKDEADPSASSSNNDSTQTPATDNQPSAPSNDAGNTSSNDPSTAPADDPSTTPSDDPATTPTDDPSTTPTDDPSTSPSTPAFEPPFKFPYPDAVRGIYVTGWSAGGERMQSLLKLVDDTDLNAMVIDIKDDDGYITFKPEGDLAEFGQPYIRDPQALIKTLHDHNIYPIARIVAFKDTVLAKKHPELSYVMDGKVWRNGNGDGFINPFLEANWQHNVDAAILAAKLGFQEIQFDYVRFPEGFESRDKILQYSMGEYKDKKPNKFAEEEKAYSEATASYDSGLAPLQTAYDSSTSTYNGSQTDENKKAMDDAQKALSDYKKTKPKSPDFSEKERFTQLRVDAVTDFVHYARERLKPYGVKVSVDIFGYSATLPEAPGIGQNFSRISDNVDVISSMIYPSHWSDGYFGIKHPDTEPYRLVTEYAKREKEKLDALATPPISRPWIQDFTASWLAKGSYIHYGKEQVDAQIQALKDSGIHEFLIWNAGNKYSAGVNYTP</sequence>
<organism evidence="4 5">
    <name type="scientific">Paenibacillus taihuensis</name>
    <dbReference type="NCBI Taxonomy" id="1156355"/>
    <lineage>
        <taxon>Bacteria</taxon>
        <taxon>Bacillati</taxon>
        <taxon>Bacillota</taxon>
        <taxon>Bacilli</taxon>
        <taxon>Bacillales</taxon>
        <taxon>Paenibacillaceae</taxon>
        <taxon>Paenibacillus</taxon>
    </lineage>
</organism>
<dbReference type="InterPro" id="IPR017853">
    <property type="entry name" value="GH"/>
</dbReference>
<evidence type="ECO:0000313" key="4">
    <source>
        <dbReference type="EMBL" id="REE89096.1"/>
    </source>
</evidence>
<gene>
    <name evidence="4" type="ORF">A8990_107194</name>
</gene>
<feature type="region of interest" description="Disordered" evidence="1">
    <location>
        <begin position="24"/>
        <end position="132"/>
    </location>
</feature>
<dbReference type="EMBL" id="QTTN01000007">
    <property type="protein sequence ID" value="REE89096.1"/>
    <property type="molecule type" value="Genomic_DNA"/>
</dbReference>
<feature type="compositionally biased region" description="Low complexity" evidence="1">
    <location>
        <begin position="52"/>
        <end position="61"/>
    </location>
</feature>
<keyword evidence="5" id="KW-1185">Reference proteome</keyword>
<evidence type="ECO:0000256" key="2">
    <source>
        <dbReference type="SAM" id="SignalP"/>
    </source>
</evidence>